<dbReference type="PANTHER" id="PTHR39431:SF1">
    <property type="entry name" value="FRPA_C-RELATED PROTEIN"/>
    <property type="match status" value="1"/>
</dbReference>
<dbReference type="Pfam" id="PF00353">
    <property type="entry name" value="HemolysinCabind"/>
    <property type="match status" value="1"/>
</dbReference>
<dbReference type="PANTHER" id="PTHR39431">
    <property type="entry name" value="FRPA/C-RELATED PROTEIN"/>
    <property type="match status" value="1"/>
</dbReference>
<accession>A0ABV4V3E7</accession>
<dbReference type="InterPro" id="IPR018511">
    <property type="entry name" value="Hemolysin-typ_Ca-bd_CS"/>
</dbReference>
<dbReference type="InterPro" id="IPR029058">
    <property type="entry name" value="AB_hydrolase_fold"/>
</dbReference>
<dbReference type="Gene3D" id="3.40.50.1820">
    <property type="entry name" value="alpha/beta hydrolase"/>
    <property type="match status" value="1"/>
</dbReference>
<evidence type="ECO:0000313" key="3">
    <source>
        <dbReference type="Proteomes" id="UP001575622"/>
    </source>
</evidence>
<dbReference type="InterPro" id="IPR011049">
    <property type="entry name" value="Serralysin-like_metalloprot_C"/>
</dbReference>
<organism evidence="2 3">
    <name type="scientific">Paenibacillus oleatilyticus</name>
    <dbReference type="NCBI Taxonomy" id="2594886"/>
    <lineage>
        <taxon>Bacteria</taxon>
        <taxon>Bacillati</taxon>
        <taxon>Bacillota</taxon>
        <taxon>Bacilli</taxon>
        <taxon>Bacillales</taxon>
        <taxon>Paenibacillaceae</taxon>
        <taxon>Paenibacillus</taxon>
    </lineage>
</organism>
<dbReference type="EMBL" id="JBHDLN010000010">
    <property type="protein sequence ID" value="MFB0844611.1"/>
    <property type="molecule type" value="Genomic_DNA"/>
</dbReference>
<dbReference type="PROSITE" id="PS00330">
    <property type="entry name" value="HEMOLYSIN_CALCIUM"/>
    <property type="match status" value="2"/>
</dbReference>
<protein>
    <recommendedName>
        <fullName evidence="1">YqbQ/XkdQ domain-containing protein</fullName>
    </recommendedName>
</protein>
<name>A0ABV4V3E7_9BACL</name>
<dbReference type="PRINTS" id="PR00313">
    <property type="entry name" value="CABNDNGRPT"/>
</dbReference>
<sequence>MSKRSPSDFILMLMCNEVYDKTLFVAKYLQNYKNLNQMIGKVVLSDWEIFQLPTQEEEQTGFYAAVYYNERTAEFVVAMRGTDGWFEGLPKDWDKNEITENFHLAWDSKEVKHGVKPFLDRLFNGERFQKIISTASDYKIVFTGHSLGGKLAQIGFWEARVGEVGRGIKQSSLSHVVTFNSAGVFFSSSTPSREQLKKTKKQLPVRNYVIQGEILQKFPGEYFGSKIILPFSHKEGEYTLSPKVRHEALYYDNYFQYYMDEDGNFSDYLINANDSNGARDILHGRDDVDDHMYGWDGDDDLYGNGGNDRLFGGAGNDILEGGPGNDIYFFKKGDGNDKIVESDQGKKIDKSDTIKIIGFGLDEIKVNFDRRDVYSPAKVRVTLSFTSSSDTLTFVHSYGEANNIEFIQICDEYQRTIKTVYFKKLADYFTMKHNLTKNDDQFSLTYLLEFGKKEGQAFEAEDPIVMDLDGDGLETVGIEKRVFFDHDGDGESSLTGWVGPDDGLLVRDLNGDGVINNGTELFGEHALLKDGSRSQSGFDALSELDDNGDGLIDKNDAGFAQLKVWKDSNSDGKSAPNELFTLPDLGITAIHTKYYDIGSGNESNSNILVRESSYTKQDGSSGIMGEYLFEMETNRIDPEQFKQIMKRQEEPVFEKKEPPIIHSNQYEVILANQYIITDMVEKITLEESLDEIAYRATIDLVITDDFPAIGPGQEIRISGIAPQGTSLVYLFHPGVIWECSSRNSGQKHLTVTAYDKTIYLNKCEDEYLLPAGQTASQRLKRYAADWGIPLGHVAETGKSLAKSVYRSQTIFSMILNDLKDTVSRDGLMYRARMTPNGLELYEIGSNSPVWMLDMDQNVEEITQKRTLEGAVTQVKVLGKAKEEDKPVPVLAVEKGETEKYGTLQRIIQNSNIETASQAKKAAQKLLTGMQETVTVTAIDINTIRAGDKVQIKDLAFIVTSVRHELGMPGSMTLELMHIDAVRRKYFMAD</sequence>
<dbReference type="InterPro" id="IPR001343">
    <property type="entry name" value="Hemolysn_Ca-bd"/>
</dbReference>
<dbReference type="SUPFAM" id="SSF51120">
    <property type="entry name" value="beta-Roll"/>
    <property type="match status" value="1"/>
</dbReference>
<gene>
    <name evidence="2" type="ORF">ACEU3E_20685</name>
</gene>
<feature type="domain" description="YqbQ/XkdQ" evidence="1">
    <location>
        <begin position="734"/>
        <end position="975"/>
    </location>
</feature>
<dbReference type="Gene3D" id="2.150.10.10">
    <property type="entry name" value="Serralysin-like metalloprotease, C-terminal"/>
    <property type="match status" value="1"/>
</dbReference>
<dbReference type="Pfam" id="PF24032">
    <property type="entry name" value="YQBQ"/>
    <property type="match status" value="1"/>
</dbReference>
<dbReference type="InterPro" id="IPR056937">
    <property type="entry name" value="YqbQ/XkdQ"/>
</dbReference>
<dbReference type="SUPFAM" id="SSF53474">
    <property type="entry name" value="alpha/beta-Hydrolases"/>
    <property type="match status" value="1"/>
</dbReference>
<comment type="caution">
    <text evidence="2">The sequence shown here is derived from an EMBL/GenBank/DDBJ whole genome shotgun (WGS) entry which is preliminary data.</text>
</comment>
<dbReference type="Proteomes" id="UP001575622">
    <property type="component" value="Unassembled WGS sequence"/>
</dbReference>
<reference evidence="2 3" key="1">
    <citation type="submission" date="2024-09" db="EMBL/GenBank/DDBJ databases">
        <authorList>
            <person name="Makale K.P.P."/>
            <person name="Makhzoum A."/>
            <person name="Rantong G."/>
            <person name="Rahube T.O."/>
        </authorList>
    </citation>
    <scope>NUCLEOTIDE SEQUENCE [LARGE SCALE GENOMIC DNA]</scope>
    <source>
        <strain evidence="2 3">KM_D13</strain>
    </source>
</reference>
<proteinExistence type="predicted"/>
<dbReference type="Pfam" id="PF26363">
    <property type="entry name" value="Phospholipase-like"/>
    <property type="match status" value="1"/>
</dbReference>
<evidence type="ECO:0000259" key="1">
    <source>
        <dbReference type="Pfam" id="PF24032"/>
    </source>
</evidence>
<dbReference type="RefSeq" id="WP_373954755.1">
    <property type="nucleotide sequence ID" value="NZ_JBHDLN010000010.1"/>
</dbReference>
<keyword evidence="3" id="KW-1185">Reference proteome</keyword>
<evidence type="ECO:0000313" key="2">
    <source>
        <dbReference type="EMBL" id="MFB0844611.1"/>
    </source>
</evidence>